<dbReference type="EC" id="5.3.4.1" evidence="6"/>
<dbReference type="OrthoDB" id="72053at2759"/>
<feature type="chain" id="PRO_5013120166" evidence="4">
    <location>
        <begin position="18"/>
        <end position="214"/>
    </location>
</feature>
<evidence type="ECO:0000259" key="5">
    <source>
        <dbReference type="PROSITE" id="PS51352"/>
    </source>
</evidence>
<evidence type="ECO:0000256" key="4">
    <source>
        <dbReference type="SAM" id="SignalP"/>
    </source>
</evidence>
<evidence type="ECO:0000256" key="1">
    <source>
        <dbReference type="ARBA" id="ARBA00006347"/>
    </source>
</evidence>
<keyword evidence="6" id="KW-0413">Isomerase</keyword>
<protein>
    <submittedName>
        <fullName evidence="6">Protein disulfide-isomerase</fullName>
        <ecNumber evidence="6">5.3.4.1</ecNumber>
    </submittedName>
</protein>
<accession>A0A1Z5KN23</accession>
<dbReference type="AlphaFoldDB" id="A0A1Z5KN23"/>
<dbReference type="Proteomes" id="UP000198406">
    <property type="component" value="Unassembled WGS sequence"/>
</dbReference>
<keyword evidence="7" id="KW-1185">Reference proteome</keyword>
<evidence type="ECO:0000313" key="7">
    <source>
        <dbReference type="Proteomes" id="UP000198406"/>
    </source>
</evidence>
<proteinExistence type="inferred from homology"/>
<feature type="signal peptide" evidence="4">
    <location>
        <begin position="1"/>
        <end position="17"/>
    </location>
</feature>
<reference evidence="6 7" key="1">
    <citation type="journal article" date="2015" name="Plant Cell">
        <title>Oil accumulation by the oleaginous diatom Fistulifera solaris as revealed by the genome and transcriptome.</title>
        <authorList>
            <person name="Tanaka T."/>
            <person name="Maeda Y."/>
            <person name="Veluchamy A."/>
            <person name="Tanaka M."/>
            <person name="Abida H."/>
            <person name="Marechal E."/>
            <person name="Bowler C."/>
            <person name="Muto M."/>
            <person name="Sunaga Y."/>
            <person name="Tanaka M."/>
            <person name="Yoshino T."/>
            <person name="Taniguchi T."/>
            <person name="Fukuda Y."/>
            <person name="Nemoto M."/>
            <person name="Matsumoto M."/>
            <person name="Wong P.S."/>
            <person name="Aburatani S."/>
            <person name="Fujibuchi W."/>
        </authorList>
    </citation>
    <scope>NUCLEOTIDE SEQUENCE [LARGE SCALE GENOMIC DNA]</scope>
    <source>
        <strain evidence="6 7">JPCC DA0580</strain>
    </source>
</reference>
<keyword evidence="2 4" id="KW-0732">Signal</keyword>
<dbReference type="PROSITE" id="PS00194">
    <property type="entry name" value="THIOREDOXIN_1"/>
    <property type="match status" value="1"/>
</dbReference>
<dbReference type="PROSITE" id="PS51352">
    <property type="entry name" value="THIOREDOXIN_2"/>
    <property type="match status" value="1"/>
</dbReference>
<gene>
    <name evidence="6" type="ORF">FisN_13Hu188</name>
</gene>
<evidence type="ECO:0000256" key="3">
    <source>
        <dbReference type="SAM" id="Coils"/>
    </source>
</evidence>
<dbReference type="GO" id="GO:0003756">
    <property type="term" value="F:protein disulfide isomerase activity"/>
    <property type="evidence" value="ECO:0007669"/>
    <property type="project" value="UniProtKB-EC"/>
</dbReference>
<name>A0A1Z5KN23_FISSO</name>
<dbReference type="EMBL" id="BDSP01000259">
    <property type="protein sequence ID" value="GAX27714.1"/>
    <property type="molecule type" value="Genomic_DNA"/>
</dbReference>
<dbReference type="PANTHER" id="PTHR45672">
    <property type="entry name" value="PROTEIN DISULFIDE-ISOMERASE C17H9.14C-RELATED"/>
    <property type="match status" value="1"/>
</dbReference>
<dbReference type="PANTHER" id="PTHR45672:SF3">
    <property type="entry name" value="THIOREDOXIN DOMAIN-CONTAINING PROTEIN 5"/>
    <property type="match status" value="1"/>
</dbReference>
<dbReference type="Gene3D" id="3.40.30.10">
    <property type="entry name" value="Glutaredoxin"/>
    <property type="match status" value="1"/>
</dbReference>
<dbReference type="GO" id="GO:0005783">
    <property type="term" value="C:endoplasmic reticulum"/>
    <property type="evidence" value="ECO:0007669"/>
    <property type="project" value="TreeGrafter"/>
</dbReference>
<comment type="caution">
    <text evidence="6">The sequence shown here is derived from an EMBL/GenBank/DDBJ whole genome shotgun (WGS) entry which is preliminary data.</text>
</comment>
<dbReference type="InterPro" id="IPR017937">
    <property type="entry name" value="Thioredoxin_CS"/>
</dbReference>
<dbReference type="Pfam" id="PF00085">
    <property type="entry name" value="Thioredoxin"/>
    <property type="match status" value="1"/>
</dbReference>
<sequence length="214" mass="23646">MKTTLTVLLAAIASSQAIELTPANWDAETAGKTVFIKFFAPWCGHCKAMKPDWDKLMEEFSGSANQLVADVDCTGEGQALCEGVQGFPTLKWGDPSALEDYEGARDYDSLKAFAQENLKPMCSPKNIDLCEADKKAEIQKYQAMDAKELEKLIEEKEAELEKTEKDFEVFIEGLQKQFEDEMKVKEEKVKAIKASGLGLMKAVKASASSGKDEL</sequence>
<feature type="domain" description="Thioredoxin" evidence="5">
    <location>
        <begin position="9"/>
        <end position="119"/>
    </location>
</feature>
<dbReference type="InParanoid" id="A0A1Z5KN23"/>
<evidence type="ECO:0000313" key="6">
    <source>
        <dbReference type="EMBL" id="GAX27714.1"/>
    </source>
</evidence>
<comment type="similarity">
    <text evidence="1">Belongs to the protein disulfide isomerase family.</text>
</comment>
<keyword evidence="3" id="KW-0175">Coiled coil</keyword>
<dbReference type="GO" id="GO:0006457">
    <property type="term" value="P:protein folding"/>
    <property type="evidence" value="ECO:0007669"/>
    <property type="project" value="TreeGrafter"/>
</dbReference>
<dbReference type="InterPro" id="IPR013766">
    <property type="entry name" value="Thioredoxin_domain"/>
</dbReference>
<dbReference type="InterPro" id="IPR051063">
    <property type="entry name" value="PDI"/>
</dbReference>
<dbReference type="SUPFAM" id="SSF52833">
    <property type="entry name" value="Thioredoxin-like"/>
    <property type="match status" value="1"/>
</dbReference>
<feature type="coiled-coil region" evidence="3">
    <location>
        <begin position="146"/>
        <end position="195"/>
    </location>
</feature>
<evidence type="ECO:0000256" key="2">
    <source>
        <dbReference type="ARBA" id="ARBA00022729"/>
    </source>
</evidence>
<organism evidence="6 7">
    <name type="scientific">Fistulifera solaris</name>
    <name type="common">Oleaginous diatom</name>
    <dbReference type="NCBI Taxonomy" id="1519565"/>
    <lineage>
        <taxon>Eukaryota</taxon>
        <taxon>Sar</taxon>
        <taxon>Stramenopiles</taxon>
        <taxon>Ochrophyta</taxon>
        <taxon>Bacillariophyta</taxon>
        <taxon>Bacillariophyceae</taxon>
        <taxon>Bacillariophycidae</taxon>
        <taxon>Naviculales</taxon>
        <taxon>Naviculaceae</taxon>
        <taxon>Fistulifera</taxon>
    </lineage>
</organism>
<dbReference type="InterPro" id="IPR036249">
    <property type="entry name" value="Thioredoxin-like_sf"/>
</dbReference>
<dbReference type="PRINTS" id="PR00421">
    <property type="entry name" value="THIOREDOXIN"/>
</dbReference>